<reference evidence="10" key="1">
    <citation type="submission" date="2016-04" db="EMBL/GenBank/DDBJ databases">
        <authorList>
            <person name="Osei Sekyere J."/>
            <person name="Sivertsen A."/>
            <person name="Pedersen A.T."/>
            <person name="Sundsfjord A."/>
        </authorList>
    </citation>
    <scope>NUCLEOTIDE SEQUENCE [LARGE SCALE GENOMIC DNA]</scope>
    <source>
        <strain evidence="10">945174350</strain>
    </source>
</reference>
<evidence type="ECO:0000313" key="7">
    <source>
        <dbReference type="EMBL" id="PNO72435.1"/>
    </source>
</evidence>
<evidence type="ECO:0000313" key="4">
    <source>
        <dbReference type="EMBL" id="AWL68033.1"/>
    </source>
</evidence>
<keyword evidence="12" id="KW-1185">Reference proteome</keyword>
<evidence type="ECO:0000313" key="9">
    <source>
        <dbReference type="Proteomes" id="UP000030378"/>
    </source>
</evidence>
<sequence length="94" mass="9646">MKLIPSIAAVLIAAASFSTFAAPLSSVKQVNSEQAANLQSLGVVSVSGISGSPHDAIHALKEKAAADGAGHYRIIGLDTPGDSSNWRGNAEIYR</sequence>
<proteinExistence type="predicted"/>
<dbReference type="EMBL" id="CP029449">
    <property type="protein sequence ID" value="AWL68033.1"/>
    <property type="molecule type" value="Genomic_DNA"/>
</dbReference>
<dbReference type="PANTHER" id="PTHR34156">
    <property type="entry name" value="OUTER MEMBRANE PROTEIN-RELATED-RELATED"/>
    <property type="match status" value="1"/>
</dbReference>
<evidence type="ECO:0000259" key="3">
    <source>
        <dbReference type="Pfam" id="PF07338"/>
    </source>
</evidence>
<reference evidence="7" key="4">
    <citation type="submission" date="2017-12" db="EMBL/GenBank/DDBJ databases">
        <title>FDA dAtabase for Regulatory Grade micrObial Sequences (FDA-ARGOS): Supporting development and validation of Infectious Disease Dx tests.</title>
        <authorList>
            <person name="Campos J."/>
            <person name="Goldberg B."/>
            <person name="Tallon L.J."/>
            <person name="Sadzewicz L."/>
            <person name="Sengamalay N."/>
            <person name="Ott S."/>
            <person name="Godinez A."/>
            <person name="Nagaraj S."/>
            <person name="Vavikolanu K."/>
            <person name="Vyas G."/>
            <person name="Nadendla S."/>
            <person name="Aluvathingal J."/>
            <person name="Geyer C."/>
            <person name="Nandy P."/>
            <person name="Hobson J."/>
            <person name="Sichtig H."/>
        </authorList>
    </citation>
    <scope>NUCLEOTIDE SEQUENCE</scope>
    <source>
        <strain evidence="7">FDAARGOS_79</strain>
    </source>
</reference>
<dbReference type="InterPro" id="IPR025543">
    <property type="entry name" value="Dodecin-like"/>
</dbReference>
<dbReference type="Proteomes" id="UP000030378">
    <property type="component" value="Unassembled WGS sequence"/>
</dbReference>
<dbReference type="GeneID" id="301144592"/>
<reference evidence="8 12" key="7">
    <citation type="submission" date="2018-06" db="EMBL/GenBank/DDBJ databases">
        <title>Serratia marcescens genome sequencing and assembly.</title>
        <authorList>
            <person name="Martins R.C.R."/>
            <person name="Perdigao-Neto L.V."/>
            <person name="Costa S.F."/>
            <person name="Levin A.S.S."/>
        </authorList>
    </citation>
    <scope>NUCLEOTIDE SEQUENCE [LARGE SCALE GENOMIC DNA]</scope>
    <source>
        <strain evidence="8 12">1283</strain>
    </source>
</reference>
<evidence type="ECO:0000313" key="10">
    <source>
        <dbReference type="Proteomes" id="UP000050489"/>
    </source>
</evidence>
<dbReference type="Proteomes" id="UP000247823">
    <property type="component" value="Unassembled WGS sequence"/>
</dbReference>
<dbReference type="Pfam" id="PF07338">
    <property type="entry name" value="YdgH_BhsA-like"/>
    <property type="match status" value="1"/>
</dbReference>
<dbReference type="EMBL" id="JTBC02000001">
    <property type="protein sequence ID" value="PNO72435.1"/>
    <property type="molecule type" value="Genomic_DNA"/>
</dbReference>
<dbReference type="InterPro" id="IPR036275">
    <property type="entry name" value="YdgH-like_sf"/>
</dbReference>
<dbReference type="SUPFAM" id="SSF159871">
    <property type="entry name" value="YdgH-like"/>
    <property type="match status" value="1"/>
</dbReference>
<reference evidence="8" key="8">
    <citation type="submission" date="2018-06" db="EMBL/GenBank/DDBJ databases">
        <authorList>
            <person name="Martins R.C."/>
            <person name="Perdigao-Neto L.V."/>
            <person name="Costa S.F."/>
            <person name="Levin A.S.S."/>
        </authorList>
    </citation>
    <scope>NUCLEOTIDE SEQUENCE</scope>
    <source>
        <strain evidence="8">1283</strain>
    </source>
</reference>
<organism evidence="6 10">
    <name type="scientific">Serratia marcescens</name>
    <dbReference type="NCBI Taxonomy" id="615"/>
    <lineage>
        <taxon>Bacteria</taxon>
        <taxon>Pseudomonadati</taxon>
        <taxon>Pseudomonadota</taxon>
        <taxon>Gammaproteobacteria</taxon>
        <taxon>Enterobacterales</taxon>
        <taxon>Yersiniaceae</taxon>
        <taxon>Serratia</taxon>
    </lineage>
</organism>
<dbReference type="Proteomes" id="UP000050489">
    <property type="component" value="Unassembled WGS sequence"/>
</dbReference>
<accession>A0A0A5M4J8</accession>
<dbReference type="InterPro" id="IPR051096">
    <property type="entry name" value="BhsA/McbA_stress_biofilm_assoc"/>
</dbReference>
<evidence type="ECO:0000313" key="8">
    <source>
        <dbReference type="EMBL" id="PYA67951.1"/>
    </source>
</evidence>
<dbReference type="EMBL" id="JAXABG010000008">
    <property type="protein sequence ID" value="MDX7083585.1"/>
    <property type="molecule type" value="Genomic_DNA"/>
</dbReference>
<gene>
    <name evidence="6" type="ORF">AN695_0203435</name>
    <name evidence="4" type="ORF">DKC05_10300</name>
    <name evidence="8" type="ORF">DMW51_11560</name>
    <name evidence="7" type="ORF">MC70_002940</name>
    <name evidence="5" type="ORF">SJ435_14390</name>
</gene>
<protein>
    <submittedName>
        <fullName evidence="4">DUF1471 domain-containing protein</fullName>
    </submittedName>
    <submittedName>
        <fullName evidence="5">YdgH/BhsA/McbA-like domain containing protein</fullName>
    </submittedName>
</protein>
<reference evidence="9" key="3">
    <citation type="submission" date="2017-12" db="EMBL/GenBank/DDBJ databases">
        <title>FDA dAtabase for Regulatory Grade micrObial Sequences (FDA-ARGOS): Supporting development and validation of Infectious Disease Dx tests.</title>
        <authorList>
            <person name="Campos J."/>
            <person name="Goldberg B."/>
            <person name="Tallon L."/>
            <person name="Sadzewicz L."/>
            <person name="Sengamalay N."/>
            <person name="Ott S."/>
            <person name="Godinez A."/>
            <person name="Nagaraj S."/>
            <person name="Vavikolanu K."/>
            <person name="Vyas G."/>
            <person name="Nadendla S."/>
            <person name="Aluvathingal J."/>
            <person name="Geyer C."/>
            <person name="Nandy P."/>
            <person name="Hobson J."/>
            <person name="Sichtig H."/>
        </authorList>
    </citation>
    <scope>NUCLEOTIDE SEQUENCE [LARGE SCALE GENOMIC DNA]</scope>
    <source>
        <strain evidence="9">FDAARGOS_79</strain>
    </source>
</reference>
<evidence type="ECO:0000313" key="5">
    <source>
        <dbReference type="EMBL" id="MDX7083585.1"/>
    </source>
</evidence>
<evidence type="ECO:0000313" key="6">
    <source>
        <dbReference type="EMBL" id="OCO83616.1"/>
    </source>
</evidence>
<dbReference type="RefSeq" id="WP_038873191.1">
    <property type="nucleotide sequence ID" value="NZ_BRPU01000006.1"/>
</dbReference>
<reference evidence="6" key="2">
    <citation type="journal article" date="2017" name="PLoS ONE">
        <title>Genomic and phenotypic characterisation of fluoroquinolone resistance mechanisms in Enterobacteriaceae in Durban, South Africa.</title>
        <authorList>
            <person name="Osei Sekyere J."/>
            <person name="Amoako D.G."/>
        </authorList>
    </citation>
    <scope>NUCLEOTIDE SEQUENCE</scope>
    <source>
        <strain evidence="6">945174350</strain>
    </source>
</reference>
<evidence type="ECO:0000313" key="13">
    <source>
        <dbReference type="Proteomes" id="UP001275057"/>
    </source>
</evidence>
<feature type="domain" description="YdgH/BhsA/McbA-like" evidence="3">
    <location>
        <begin position="38"/>
        <end position="94"/>
    </location>
</feature>
<reference evidence="12" key="6">
    <citation type="submission" date="2018-06" db="EMBL/GenBank/DDBJ databases">
        <title>Serratia marcescens genome sequencing and assembly.</title>
        <authorList>
            <person name="Martins R.C."/>
            <person name="Perdigao-Neto L.V."/>
            <person name="Costa S.F."/>
            <person name="Levin A.S.S."/>
        </authorList>
    </citation>
    <scope>NUCLEOTIDE SEQUENCE [LARGE SCALE GENOMIC DNA]</scope>
    <source>
        <strain evidence="12">1283</strain>
    </source>
</reference>
<feature type="chain" id="PRO_5014506920" evidence="2">
    <location>
        <begin position="22"/>
        <end position="94"/>
    </location>
</feature>
<dbReference type="Gene3D" id="3.30.1660.10">
    <property type="entry name" value="Flavin-binding protein dodecin"/>
    <property type="match status" value="1"/>
</dbReference>
<dbReference type="Proteomes" id="UP000245399">
    <property type="component" value="Chromosome"/>
</dbReference>
<dbReference type="EMBL" id="QJQB01000262">
    <property type="protein sequence ID" value="PYA67951.1"/>
    <property type="molecule type" value="Genomic_DNA"/>
</dbReference>
<name>A0A0A5M4J8_SERMA</name>
<keyword evidence="1 2" id="KW-0732">Signal</keyword>
<dbReference type="EMBL" id="LJEX02000103">
    <property type="protein sequence ID" value="OCO83616.1"/>
    <property type="molecule type" value="Genomic_DNA"/>
</dbReference>
<evidence type="ECO:0000313" key="12">
    <source>
        <dbReference type="Proteomes" id="UP000247823"/>
    </source>
</evidence>
<reference evidence="5 13" key="9">
    <citation type="submission" date="2023-11" db="EMBL/GenBank/DDBJ databases">
        <title>Detection of rare carbapenemases in Enterobacterales - comparison of two colorimetric and two CIM-based carbapenemase assays.</title>
        <authorList>
            <person name="Schaffarczyk L."/>
            <person name="Noster J."/>
            <person name="Stelzer Y."/>
            <person name="Sattler J."/>
            <person name="Gatermann S."/>
            <person name="Hamprecht A."/>
        </authorList>
    </citation>
    <scope>NUCLEOTIDE SEQUENCE [LARGE SCALE GENOMIC DNA]</scope>
    <source>
        <strain evidence="5 13">CIM-Carb-136</strain>
    </source>
</reference>
<dbReference type="InterPro" id="IPR010854">
    <property type="entry name" value="YdgH/BhsA/McbA-like_dom"/>
</dbReference>
<feature type="signal peptide" evidence="2">
    <location>
        <begin position="1"/>
        <end position="21"/>
    </location>
</feature>
<reference evidence="4 11" key="5">
    <citation type="submission" date="2018-05" db="EMBL/GenBank/DDBJ databases">
        <title>Klebsiella quasipneumonaiae provides a window into carbapenemase gene transfer, plasmid rearrangements and nosocomial acquisition from the hospital environment.</title>
        <authorList>
            <person name="Mathers A.J."/>
            <person name="Vegesana K."/>
            <person name="Stoesser N."/>
            <person name="Crook D."/>
            <person name="Vaughan A."/>
            <person name="Barry K."/>
            <person name="Parikh H."/>
            <person name="Sebra R."/>
            <person name="Kotay S."/>
            <person name="Walker A.S."/>
            <person name="Sheppard A.E."/>
        </authorList>
    </citation>
    <scope>NUCLEOTIDE SEQUENCE [LARGE SCALE GENOMIC DNA]</scope>
    <source>
        <strain evidence="4 11">CAV1761</strain>
    </source>
</reference>
<dbReference type="AlphaFoldDB" id="A0A0A5M4J8"/>
<evidence type="ECO:0000256" key="1">
    <source>
        <dbReference type="ARBA" id="ARBA00022729"/>
    </source>
</evidence>
<evidence type="ECO:0000256" key="2">
    <source>
        <dbReference type="SAM" id="SignalP"/>
    </source>
</evidence>
<dbReference type="Proteomes" id="UP001275057">
    <property type="component" value="Unassembled WGS sequence"/>
</dbReference>
<evidence type="ECO:0000313" key="11">
    <source>
        <dbReference type="Proteomes" id="UP000245399"/>
    </source>
</evidence>